<comment type="cofactor">
    <cofactor evidence="11">
        <name>[4Fe-4S] cluster</name>
        <dbReference type="ChEBI" id="CHEBI:49883"/>
    </cofactor>
    <text evidence="11">Binds 1 [4Fe-4S] cluster per subunit. Following nitrosylation of the [4Fe-4S] cluster binds 1 [4Fe-8(NO)] cluster per subunit.</text>
</comment>
<dbReference type="GO" id="GO:0045892">
    <property type="term" value="P:negative regulation of DNA-templated transcription"/>
    <property type="evidence" value="ECO:0007669"/>
    <property type="project" value="TreeGrafter"/>
</dbReference>
<dbReference type="GO" id="GO:0005737">
    <property type="term" value="C:cytoplasm"/>
    <property type="evidence" value="ECO:0007669"/>
    <property type="project" value="UniProtKB-SubCell"/>
</dbReference>
<feature type="domain" description="4Fe-4S Wbl-type" evidence="12">
    <location>
        <begin position="22"/>
        <end position="87"/>
    </location>
</feature>
<keyword evidence="10 11" id="KW-0804">Transcription</keyword>
<feature type="binding site" evidence="11">
    <location>
        <position position="63"/>
    </location>
    <ligand>
        <name>[4Fe-4S] cluster</name>
        <dbReference type="ChEBI" id="CHEBI:49883"/>
    </ligand>
</feature>
<keyword evidence="8 11" id="KW-0238">DNA-binding</keyword>
<evidence type="ECO:0000256" key="5">
    <source>
        <dbReference type="ARBA" id="ARBA00023004"/>
    </source>
</evidence>
<evidence type="ECO:0000256" key="7">
    <source>
        <dbReference type="ARBA" id="ARBA00023015"/>
    </source>
</evidence>
<dbReference type="Proteomes" id="UP000278440">
    <property type="component" value="Unassembled WGS sequence"/>
</dbReference>
<keyword evidence="11" id="KW-0963">Cytoplasm</keyword>
<keyword evidence="4 11" id="KW-0479">Metal-binding</keyword>
<dbReference type="Pfam" id="PF02467">
    <property type="entry name" value="Whib"/>
    <property type="match status" value="1"/>
</dbReference>
<keyword evidence="5 11" id="KW-0408">Iron</keyword>
<dbReference type="PROSITE" id="PS51674">
    <property type="entry name" value="4FE4S_WBL"/>
    <property type="match status" value="1"/>
</dbReference>
<evidence type="ECO:0000256" key="8">
    <source>
        <dbReference type="ARBA" id="ARBA00023125"/>
    </source>
</evidence>
<feature type="binding site" evidence="11">
    <location>
        <position position="23"/>
    </location>
    <ligand>
        <name>[4Fe-4S] cluster</name>
        <dbReference type="ChEBI" id="CHEBI:49883"/>
    </ligand>
</feature>
<keyword evidence="9 11" id="KW-1015">Disulfide bond</keyword>
<dbReference type="GO" id="GO:0035731">
    <property type="term" value="F:dinitrosyl-iron complex binding"/>
    <property type="evidence" value="ECO:0007669"/>
    <property type="project" value="UniProtKB-UniRule"/>
</dbReference>
<comment type="subcellular location">
    <subcellularLocation>
        <location evidence="1 11">Cytoplasm</location>
    </subcellularLocation>
</comment>
<keyword evidence="7 11" id="KW-0805">Transcription regulation</keyword>
<evidence type="ECO:0000256" key="6">
    <source>
        <dbReference type="ARBA" id="ARBA00023014"/>
    </source>
</evidence>
<evidence type="ECO:0000256" key="11">
    <source>
        <dbReference type="HAMAP-Rule" id="MF_01479"/>
    </source>
</evidence>
<dbReference type="InterPro" id="IPR003482">
    <property type="entry name" value="Whib"/>
</dbReference>
<dbReference type="InterPro" id="IPR034768">
    <property type="entry name" value="4FE4S_WBL"/>
</dbReference>
<reference evidence="13 14" key="1">
    <citation type="submission" date="2018-10" db="EMBL/GenBank/DDBJ databases">
        <title>Sequencing the genomes of 1000 actinobacteria strains.</title>
        <authorList>
            <person name="Klenk H.-P."/>
        </authorList>
    </citation>
    <scope>NUCLEOTIDE SEQUENCE [LARGE SCALE GENOMIC DNA]</scope>
    <source>
        <strain evidence="13 14">DSM 44267</strain>
    </source>
</reference>
<evidence type="ECO:0000256" key="9">
    <source>
        <dbReference type="ARBA" id="ARBA00023157"/>
    </source>
</evidence>
<dbReference type="GO" id="GO:0047134">
    <property type="term" value="F:protein-disulfide reductase [NAD(P)H] activity"/>
    <property type="evidence" value="ECO:0007669"/>
    <property type="project" value="TreeGrafter"/>
</dbReference>
<sequence>MSGITRLPRPMLENYEWQQRGLCRGSDVEQFFTDDPDQSRKARNDRTEAAKAVCAGCPVVQQCLDHALRVPEPYGIWGGSTASERARMLWDVAG</sequence>
<feature type="binding site" evidence="11">
    <location>
        <position position="57"/>
    </location>
    <ligand>
        <name>[4Fe-4S] cluster</name>
        <dbReference type="ChEBI" id="CHEBI:49883"/>
    </ligand>
</feature>
<dbReference type="AlphaFoldDB" id="A0A495XVU9"/>
<comment type="similarity">
    <text evidence="2 11">Belongs to the WhiB family.</text>
</comment>
<dbReference type="GO" id="GO:0003677">
    <property type="term" value="F:DNA binding"/>
    <property type="evidence" value="ECO:0007669"/>
    <property type="project" value="UniProtKB-UniRule"/>
</dbReference>
<accession>A0A495XVU9</accession>
<dbReference type="HAMAP" id="MF_01479">
    <property type="entry name" value="WhiB"/>
    <property type="match status" value="1"/>
</dbReference>
<name>A0A495XVU9_9MICO</name>
<dbReference type="GO" id="GO:0045454">
    <property type="term" value="P:cell redox homeostasis"/>
    <property type="evidence" value="ECO:0007669"/>
    <property type="project" value="TreeGrafter"/>
</dbReference>
<evidence type="ECO:0000256" key="3">
    <source>
        <dbReference type="ARBA" id="ARBA00022485"/>
    </source>
</evidence>
<dbReference type="EMBL" id="RBXT01000001">
    <property type="protein sequence ID" value="RKT78701.1"/>
    <property type="molecule type" value="Genomic_DNA"/>
</dbReference>
<dbReference type="GO" id="GO:0046872">
    <property type="term" value="F:metal ion binding"/>
    <property type="evidence" value="ECO:0007669"/>
    <property type="project" value="UniProtKB-KW"/>
</dbReference>
<organism evidence="13 14">
    <name type="scientific">Terracoccus luteus</name>
    <dbReference type="NCBI Taxonomy" id="53356"/>
    <lineage>
        <taxon>Bacteria</taxon>
        <taxon>Bacillati</taxon>
        <taxon>Actinomycetota</taxon>
        <taxon>Actinomycetes</taxon>
        <taxon>Micrococcales</taxon>
        <taxon>Intrasporangiaceae</taxon>
        <taxon>Terracoccus</taxon>
    </lineage>
</organism>
<evidence type="ECO:0000313" key="14">
    <source>
        <dbReference type="Proteomes" id="UP000278440"/>
    </source>
</evidence>
<evidence type="ECO:0000256" key="2">
    <source>
        <dbReference type="ARBA" id="ARBA00006597"/>
    </source>
</evidence>
<comment type="PTM">
    <text evidence="11">The Fe-S cluster can be nitrosylated by nitric oxide (NO).</text>
</comment>
<keyword evidence="6 11" id="KW-0411">Iron-sulfur</keyword>
<dbReference type="GO" id="GO:0051539">
    <property type="term" value="F:4 iron, 4 sulfur cluster binding"/>
    <property type="evidence" value="ECO:0007669"/>
    <property type="project" value="UniProtKB-UniRule"/>
</dbReference>
<comment type="function">
    <text evidence="11">Acts as a transcriptional regulator. Probably redox-responsive. The apo- but not holo-form probably binds DNA.</text>
</comment>
<evidence type="ECO:0000256" key="4">
    <source>
        <dbReference type="ARBA" id="ARBA00022723"/>
    </source>
</evidence>
<dbReference type="RefSeq" id="WP_121033093.1">
    <property type="nucleotide sequence ID" value="NZ_RBXT01000001.1"/>
</dbReference>
<protein>
    <recommendedName>
        <fullName evidence="11">Transcriptional regulator WhiB</fullName>
    </recommendedName>
</protein>
<feature type="binding site" evidence="11">
    <location>
        <position position="54"/>
    </location>
    <ligand>
        <name>[4Fe-4S] cluster</name>
        <dbReference type="ChEBI" id="CHEBI:49883"/>
    </ligand>
</feature>
<evidence type="ECO:0000256" key="1">
    <source>
        <dbReference type="ARBA" id="ARBA00004496"/>
    </source>
</evidence>
<dbReference type="OrthoDB" id="4954884at2"/>
<comment type="PTM">
    <text evidence="11">Upon Fe-S cluster removal intramolecular disulfide bonds are formed.</text>
</comment>
<evidence type="ECO:0000259" key="12">
    <source>
        <dbReference type="PROSITE" id="PS51674"/>
    </source>
</evidence>
<keyword evidence="3 11" id="KW-0004">4Fe-4S</keyword>
<keyword evidence="14" id="KW-1185">Reference proteome</keyword>
<gene>
    <name evidence="11" type="primary">whiB</name>
    <name evidence="13" type="ORF">DFJ68_2150</name>
</gene>
<evidence type="ECO:0000313" key="13">
    <source>
        <dbReference type="EMBL" id="RKT78701.1"/>
    </source>
</evidence>
<evidence type="ECO:0000256" key="10">
    <source>
        <dbReference type="ARBA" id="ARBA00023163"/>
    </source>
</evidence>
<proteinExistence type="inferred from homology"/>
<dbReference type="PANTHER" id="PTHR38839">
    <property type="entry name" value="TRANSCRIPTIONAL REGULATOR WHID-RELATED"/>
    <property type="match status" value="1"/>
</dbReference>
<comment type="caution">
    <text evidence="13">The sequence shown here is derived from an EMBL/GenBank/DDBJ whole genome shotgun (WGS) entry which is preliminary data.</text>
</comment>